<dbReference type="InterPro" id="IPR050130">
    <property type="entry name" value="ClpA_ClpB"/>
</dbReference>
<evidence type="ECO:0000256" key="6">
    <source>
        <dbReference type="PROSITE-ProRule" id="PRU01251"/>
    </source>
</evidence>
<dbReference type="Pfam" id="PF17871">
    <property type="entry name" value="AAA_lid_9"/>
    <property type="match status" value="1"/>
</dbReference>
<dbReference type="CDD" id="cd00009">
    <property type="entry name" value="AAA"/>
    <property type="match status" value="1"/>
</dbReference>
<dbReference type="GO" id="GO:0005524">
    <property type="term" value="F:ATP binding"/>
    <property type="evidence" value="ECO:0007669"/>
    <property type="project" value="UniProtKB-KW"/>
</dbReference>
<dbReference type="PROSITE" id="PS51903">
    <property type="entry name" value="CLP_R"/>
    <property type="match status" value="1"/>
</dbReference>
<keyword evidence="10" id="KW-1185">Reference proteome</keyword>
<dbReference type="GO" id="GO:0016887">
    <property type="term" value="F:ATP hydrolysis activity"/>
    <property type="evidence" value="ECO:0007669"/>
    <property type="project" value="InterPro"/>
</dbReference>
<feature type="domain" description="Clp R" evidence="8">
    <location>
        <begin position="1"/>
        <end position="134"/>
    </location>
</feature>
<organism evidence="9 10">
    <name type="scientific">Skermanella stibiiresistens SB22</name>
    <dbReference type="NCBI Taxonomy" id="1385369"/>
    <lineage>
        <taxon>Bacteria</taxon>
        <taxon>Pseudomonadati</taxon>
        <taxon>Pseudomonadota</taxon>
        <taxon>Alphaproteobacteria</taxon>
        <taxon>Rhodospirillales</taxon>
        <taxon>Azospirillaceae</taxon>
        <taxon>Skermanella</taxon>
    </lineage>
</organism>
<keyword evidence="5" id="KW-0143">Chaperone</keyword>
<keyword evidence="4 9" id="KW-0067">ATP-binding</keyword>
<evidence type="ECO:0000259" key="8">
    <source>
        <dbReference type="PROSITE" id="PS51903"/>
    </source>
</evidence>
<dbReference type="EMBL" id="AVFL01000012">
    <property type="protein sequence ID" value="EWY39470.1"/>
    <property type="molecule type" value="Genomic_DNA"/>
</dbReference>
<dbReference type="InterPro" id="IPR036628">
    <property type="entry name" value="Clp_N_dom_sf"/>
</dbReference>
<evidence type="ECO:0000256" key="7">
    <source>
        <dbReference type="SAM" id="MobiDB-lite"/>
    </source>
</evidence>
<dbReference type="PRINTS" id="PR00300">
    <property type="entry name" value="CLPPROTEASEA"/>
</dbReference>
<proteinExistence type="inferred from homology"/>
<dbReference type="InterPro" id="IPR003959">
    <property type="entry name" value="ATPase_AAA_core"/>
</dbReference>
<dbReference type="InterPro" id="IPR003593">
    <property type="entry name" value="AAA+_ATPase"/>
</dbReference>
<dbReference type="GO" id="GO:0034605">
    <property type="term" value="P:cellular response to heat"/>
    <property type="evidence" value="ECO:0007669"/>
    <property type="project" value="TreeGrafter"/>
</dbReference>
<dbReference type="SUPFAM" id="SSF81923">
    <property type="entry name" value="Double Clp-N motif"/>
    <property type="match status" value="1"/>
</dbReference>
<evidence type="ECO:0000256" key="2">
    <source>
        <dbReference type="ARBA" id="ARBA00022737"/>
    </source>
</evidence>
<dbReference type="RefSeq" id="WP_037454696.1">
    <property type="nucleotide sequence ID" value="NZ_AVFL01000012.1"/>
</dbReference>
<dbReference type="STRING" id="1385369.N825_07245"/>
<evidence type="ECO:0000256" key="3">
    <source>
        <dbReference type="ARBA" id="ARBA00022741"/>
    </source>
</evidence>
<dbReference type="SMART" id="SM01086">
    <property type="entry name" value="ClpB_D2-small"/>
    <property type="match status" value="1"/>
</dbReference>
<gene>
    <name evidence="9" type="primary">clpA</name>
    <name evidence="9" type="ORF">N825_07245</name>
</gene>
<sequence>MLSNAAAQSVKNAYELAGQYGHGTPGQEHLLLALTGDTDAVAALMACDADPRAIHREMDRLLPRVPRRVAGDNQLERTVERAERFKPEAPCDGACLLLALLVDRGATAATILRRHGATRDRIVDHMVQRDVESRRRAREAAPNTNSPTARRANADPDAPPPAADSALATYCVDLNAKAAAGRIDPVIGREDAIERTVRILCRRTKNNPILVGEPGVGKTAIAEGLALRITHGEAPEALRGTRIFALDLGALVAGTRYRGDFEERMKAVVTEIGETPGAVLFIDEIHTIIGAGGSGGAMDAANLLKPALADGSLRCVGATTYREYHQHIEKDQALARRFGKIDVAEPSVEDAVAILEGVAERYADHHNVFYGVEAIRAAVELSARYITDRHLPDKAIDVLDEAGAMVRLDAGRVWPRRIDVSDIEAVVARIAHMPVRRAGLDERAALRTLEADLKAAVFGQDPAIAALTSAVKIARSGLRDPEKPMGSYLFAGPTGVGKTEIARRLAATLGVPLLRFDMSEYMEPHTVSRLIGAPPGYVGFDQEGLLTSAVSKAPHAVLLLDEIEKAHPDLFALLLQVMDAGRLTDNSGKTIDFRHVILIMTTNAGAAEMSRPSIGFGDRAEGEVDASDAAAAINRLFTPEFRNRLDATVQFRGLEADTVRRIARSHLDQLAGQLADRNIALDATDEALGWLAARGFDPAMGARPLARLIERMVKLPLAEHLLFGELGEGGGRIRLEVVDGKLDLSVDRTHVRSSEYEPA</sequence>
<evidence type="ECO:0000256" key="4">
    <source>
        <dbReference type="ARBA" id="ARBA00022840"/>
    </source>
</evidence>
<dbReference type="InterPro" id="IPR041546">
    <property type="entry name" value="ClpA/ClpB_AAA_lid"/>
</dbReference>
<keyword evidence="2 6" id="KW-0677">Repeat</keyword>
<protein>
    <submittedName>
        <fullName evidence="9">ATP-dependent Clp protease ATP-binding protein</fullName>
    </submittedName>
</protein>
<dbReference type="PANTHER" id="PTHR11638:SF111">
    <property type="entry name" value="ATP-DEPENDENT CLP PROTEASE ATP-BINDING SUBUNIT CLPA"/>
    <property type="match status" value="1"/>
</dbReference>
<comment type="caution">
    <text evidence="9">The sequence shown here is derived from an EMBL/GenBank/DDBJ whole genome shotgun (WGS) entry which is preliminary data.</text>
</comment>
<dbReference type="AlphaFoldDB" id="W9GZV9"/>
<dbReference type="Gene3D" id="3.40.50.300">
    <property type="entry name" value="P-loop containing nucleotide triphosphate hydrolases"/>
    <property type="match status" value="2"/>
</dbReference>
<dbReference type="Gene3D" id="1.10.1780.10">
    <property type="entry name" value="Clp, N-terminal domain"/>
    <property type="match status" value="1"/>
</dbReference>
<evidence type="ECO:0000313" key="9">
    <source>
        <dbReference type="EMBL" id="EWY39470.1"/>
    </source>
</evidence>
<evidence type="ECO:0000313" key="10">
    <source>
        <dbReference type="Proteomes" id="UP000019486"/>
    </source>
</evidence>
<dbReference type="PANTHER" id="PTHR11638">
    <property type="entry name" value="ATP-DEPENDENT CLP PROTEASE"/>
    <property type="match status" value="1"/>
</dbReference>
<dbReference type="Pfam" id="PF10431">
    <property type="entry name" value="ClpB_D2-small"/>
    <property type="match status" value="1"/>
</dbReference>
<dbReference type="GO" id="GO:0005737">
    <property type="term" value="C:cytoplasm"/>
    <property type="evidence" value="ECO:0007669"/>
    <property type="project" value="TreeGrafter"/>
</dbReference>
<dbReference type="InterPro" id="IPR001270">
    <property type="entry name" value="ClpA/B"/>
</dbReference>
<dbReference type="SMART" id="SM00382">
    <property type="entry name" value="AAA"/>
    <property type="match status" value="2"/>
</dbReference>
<dbReference type="PATRIC" id="fig|1385369.3.peg.3645"/>
<dbReference type="OrthoDB" id="7236151at2"/>
<dbReference type="PROSITE" id="PS00870">
    <property type="entry name" value="CLPAB_1"/>
    <property type="match status" value="1"/>
</dbReference>
<evidence type="ECO:0000256" key="1">
    <source>
        <dbReference type="ARBA" id="ARBA00008675"/>
    </source>
</evidence>
<dbReference type="Gene3D" id="1.10.8.60">
    <property type="match status" value="2"/>
</dbReference>
<dbReference type="FunFam" id="3.40.50.300:FF:000010">
    <property type="entry name" value="Chaperone clpB 1, putative"/>
    <property type="match status" value="1"/>
</dbReference>
<dbReference type="Proteomes" id="UP000019486">
    <property type="component" value="Unassembled WGS sequence"/>
</dbReference>
<dbReference type="CDD" id="cd19499">
    <property type="entry name" value="RecA-like_ClpB_Hsp104-like"/>
    <property type="match status" value="1"/>
</dbReference>
<dbReference type="InterPro" id="IPR019489">
    <property type="entry name" value="Clp_ATPase_C"/>
</dbReference>
<name>W9GZV9_9PROT</name>
<keyword evidence="3" id="KW-0547">Nucleotide-binding</keyword>
<evidence type="ECO:0000256" key="5">
    <source>
        <dbReference type="ARBA" id="ARBA00023186"/>
    </source>
</evidence>
<feature type="region of interest" description="Disordered" evidence="7">
    <location>
        <begin position="128"/>
        <end position="162"/>
    </location>
</feature>
<accession>W9GZV9</accession>
<dbReference type="Pfam" id="PF07724">
    <property type="entry name" value="AAA_2"/>
    <property type="match status" value="1"/>
</dbReference>
<reference evidence="9 10" key="1">
    <citation type="submission" date="2013-08" db="EMBL/GenBank/DDBJ databases">
        <title>The genome sequence of Skermanella stibiiresistens.</title>
        <authorList>
            <person name="Zhu W."/>
            <person name="Wang G."/>
        </authorList>
    </citation>
    <scope>NUCLEOTIDE SEQUENCE [LARGE SCALE GENOMIC DNA]</scope>
    <source>
        <strain evidence="9 10">SB22</strain>
    </source>
</reference>
<dbReference type="InterPro" id="IPR018368">
    <property type="entry name" value="ClpA/B_CS1"/>
</dbReference>
<dbReference type="GO" id="GO:0006508">
    <property type="term" value="P:proteolysis"/>
    <property type="evidence" value="ECO:0007669"/>
    <property type="project" value="UniProtKB-KW"/>
</dbReference>
<dbReference type="GO" id="GO:0008233">
    <property type="term" value="F:peptidase activity"/>
    <property type="evidence" value="ECO:0007669"/>
    <property type="project" value="UniProtKB-KW"/>
</dbReference>
<dbReference type="InterPro" id="IPR004176">
    <property type="entry name" value="Clp_R_N"/>
</dbReference>
<dbReference type="InterPro" id="IPR027417">
    <property type="entry name" value="P-loop_NTPase"/>
</dbReference>
<keyword evidence="9" id="KW-0645">Protease</keyword>
<dbReference type="Pfam" id="PF00004">
    <property type="entry name" value="AAA"/>
    <property type="match status" value="1"/>
</dbReference>
<comment type="similarity">
    <text evidence="1">Belongs to the ClpA/ClpB family.</text>
</comment>
<dbReference type="Pfam" id="PF02861">
    <property type="entry name" value="Clp_N"/>
    <property type="match status" value="1"/>
</dbReference>
<keyword evidence="9" id="KW-0378">Hydrolase</keyword>
<dbReference type="SUPFAM" id="SSF52540">
    <property type="entry name" value="P-loop containing nucleoside triphosphate hydrolases"/>
    <property type="match status" value="2"/>
</dbReference>